<organism evidence="2">
    <name type="scientific">Salmonella enterica subsp. enterica serovar Brandenburg</name>
    <dbReference type="NCBI Taxonomy" id="149387"/>
    <lineage>
        <taxon>Bacteria</taxon>
        <taxon>Pseudomonadati</taxon>
        <taxon>Pseudomonadota</taxon>
        <taxon>Gammaproteobacteria</taxon>
        <taxon>Enterobacterales</taxon>
        <taxon>Enterobacteriaceae</taxon>
        <taxon>Salmonella</taxon>
    </lineage>
</organism>
<dbReference type="EMBL" id="AAIPET010000005">
    <property type="protein sequence ID" value="ECG6842344.1"/>
    <property type="molecule type" value="Genomic_DNA"/>
</dbReference>
<evidence type="ECO:0000313" key="1">
    <source>
        <dbReference type="EMBL" id="EBX0215426.1"/>
    </source>
</evidence>
<comment type="caution">
    <text evidence="2">The sequence shown here is derived from an EMBL/GenBank/DDBJ whole genome shotgun (WGS) entry which is preliminary data.</text>
</comment>
<accession>A0A5I6DP88</accession>
<reference evidence="3" key="1">
    <citation type="journal article" date="2018" name="Genome Biol.">
        <title>SKESA: strategic k-mer extension for scrupulous assemblies.</title>
        <authorList>
            <person name="Souvorov A."/>
            <person name="Agarwala R."/>
            <person name="Lipman D.J."/>
        </authorList>
    </citation>
    <scope>NUCLEOTIDE SEQUENCE</scope>
    <source>
        <strain evidence="3">Sam_f9e39395-c0eb-484c-8395-e668deecbaab</strain>
    </source>
</reference>
<name>A0A5I6DP88_SALET</name>
<dbReference type="AlphaFoldDB" id="A0A5I6DP88"/>
<proteinExistence type="predicted"/>
<gene>
    <name evidence="1" type="ORF">DQT01_03425</name>
    <name evidence="2" type="ORF">E3354_07025</name>
    <name evidence="3" type="ORF">G2205_02475</name>
</gene>
<dbReference type="EMBL" id="DAAQLY010000001">
    <property type="protein sequence ID" value="HAD9886189.1"/>
    <property type="molecule type" value="Genomic_DNA"/>
</dbReference>
<protein>
    <submittedName>
        <fullName evidence="2">Uncharacterized protein</fullName>
    </submittedName>
</protein>
<dbReference type="RefSeq" id="WP_286450663.1">
    <property type="nucleotide sequence ID" value="NZ_JBLKTV010000011.1"/>
</dbReference>
<reference evidence="3" key="2">
    <citation type="submission" date="2019-01" db="EMBL/GenBank/DDBJ databases">
        <authorList>
            <consortium name="NCBI Pathogen Detection Project"/>
        </authorList>
    </citation>
    <scope>NUCLEOTIDE SEQUENCE</scope>
    <source>
        <strain evidence="3">Sam_f9e39395-c0eb-484c-8395-e668deecbaab</strain>
    </source>
</reference>
<sequence length="152" mass="16971">MKEIKSKTSSAGKKLVPWFEAMVKQVGLSKSEIADVLNEQEVRISKLNDASAYMVSVALKRDCTESDGLWNVYGKLALILERCKYIPCGSRACVYCTVAQQLHFQGIDIGGKHTINKLPALYLDFLNSSNESSSFHWDAKKLVERHGDGMLK</sequence>
<evidence type="ECO:0000313" key="2">
    <source>
        <dbReference type="EMBL" id="ECG6842344.1"/>
    </source>
</evidence>
<evidence type="ECO:0000313" key="3">
    <source>
        <dbReference type="EMBL" id="HAD9886189.1"/>
    </source>
</evidence>
<reference evidence="2" key="3">
    <citation type="submission" date="2019-03" db="EMBL/GenBank/DDBJ databases">
        <authorList>
            <person name="Ashton P.M."/>
            <person name="Dallman T."/>
            <person name="Nair S."/>
            <person name="De Pinna E."/>
            <person name="Peters T."/>
            <person name="Grant K."/>
        </authorList>
    </citation>
    <scope>NUCLEOTIDE SEQUENCE</scope>
    <source>
        <strain evidence="1">484126</strain>
        <strain evidence="2">707197</strain>
    </source>
</reference>
<dbReference type="EMBL" id="AAHJXE010000002">
    <property type="protein sequence ID" value="EBX0215426.1"/>
    <property type="molecule type" value="Genomic_DNA"/>
</dbReference>